<feature type="transmembrane region" description="Helical" evidence="1">
    <location>
        <begin position="85"/>
        <end position="104"/>
    </location>
</feature>
<feature type="transmembrane region" description="Helical" evidence="1">
    <location>
        <begin position="179"/>
        <end position="198"/>
    </location>
</feature>
<comment type="caution">
    <text evidence="3">The sequence shown here is derived from an EMBL/GenBank/DDBJ whole genome shotgun (WGS) entry which is preliminary data.</text>
</comment>
<dbReference type="EMBL" id="LAZR01004698">
    <property type="protein sequence ID" value="KKN06378.1"/>
    <property type="molecule type" value="Genomic_DNA"/>
</dbReference>
<feature type="transmembrane region" description="Helical" evidence="1">
    <location>
        <begin position="110"/>
        <end position="131"/>
    </location>
</feature>
<feature type="transmembrane region" description="Helical" evidence="1">
    <location>
        <begin position="273"/>
        <end position="295"/>
    </location>
</feature>
<dbReference type="InterPro" id="IPR020846">
    <property type="entry name" value="MFS_dom"/>
</dbReference>
<evidence type="ECO:0000256" key="1">
    <source>
        <dbReference type="SAM" id="Phobius"/>
    </source>
</evidence>
<feature type="domain" description="Major facilitator superfamily (MFS) profile" evidence="2">
    <location>
        <begin position="12"/>
        <end position="420"/>
    </location>
</feature>
<dbReference type="GO" id="GO:0022857">
    <property type="term" value="F:transmembrane transporter activity"/>
    <property type="evidence" value="ECO:0007669"/>
    <property type="project" value="InterPro"/>
</dbReference>
<feature type="transmembrane region" description="Helical" evidence="1">
    <location>
        <begin position="152"/>
        <end position="173"/>
    </location>
</feature>
<reference evidence="3" key="1">
    <citation type="journal article" date="2015" name="Nature">
        <title>Complex archaea that bridge the gap between prokaryotes and eukaryotes.</title>
        <authorList>
            <person name="Spang A."/>
            <person name="Saw J.H."/>
            <person name="Jorgensen S.L."/>
            <person name="Zaremba-Niedzwiedzka K."/>
            <person name="Martijn J."/>
            <person name="Lind A.E."/>
            <person name="van Eijk R."/>
            <person name="Schleper C."/>
            <person name="Guy L."/>
            <person name="Ettema T.J."/>
        </authorList>
    </citation>
    <scope>NUCLEOTIDE SEQUENCE</scope>
</reference>
<keyword evidence="1" id="KW-0812">Transmembrane</keyword>
<proteinExistence type="predicted"/>
<dbReference type="InterPro" id="IPR036259">
    <property type="entry name" value="MFS_trans_sf"/>
</dbReference>
<dbReference type="Gene3D" id="1.20.1250.20">
    <property type="entry name" value="MFS general substrate transporter like domains"/>
    <property type="match status" value="2"/>
</dbReference>
<evidence type="ECO:0000259" key="2">
    <source>
        <dbReference type="PROSITE" id="PS50850"/>
    </source>
</evidence>
<dbReference type="SUPFAM" id="SSF103473">
    <property type="entry name" value="MFS general substrate transporter"/>
    <property type="match status" value="1"/>
</dbReference>
<feature type="transmembrane region" description="Helical" evidence="1">
    <location>
        <begin position="225"/>
        <end position="253"/>
    </location>
</feature>
<dbReference type="PROSITE" id="PS50850">
    <property type="entry name" value="MFS"/>
    <property type="match status" value="1"/>
</dbReference>
<dbReference type="AlphaFoldDB" id="A0A0F9QLZ8"/>
<dbReference type="Pfam" id="PF07690">
    <property type="entry name" value="MFS_1"/>
    <property type="match status" value="2"/>
</dbReference>
<dbReference type="PANTHER" id="PTHR23528">
    <property type="match status" value="1"/>
</dbReference>
<organism evidence="3">
    <name type="scientific">marine sediment metagenome</name>
    <dbReference type="NCBI Taxonomy" id="412755"/>
    <lineage>
        <taxon>unclassified sequences</taxon>
        <taxon>metagenomes</taxon>
        <taxon>ecological metagenomes</taxon>
    </lineage>
</organism>
<keyword evidence="1" id="KW-1133">Transmembrane helix</keyword>
<evidence type="ECO:0000313" key="3">
    <source>
        <dbReference type="EMBL" id="KKN06378.1"/>
    </source>
</evidence>
<accession>A0A0F9QLZ8</accession>
<dbReference type="PANTHER" id="PTHR23528:SF1">
    <property type="entry name" value="MAJOR FACILITATOR SUPERFAMILY (MFS) PROFILE DOMAIN-CONTAINING PROTEIN"/>
    <property type="match status" value="1"/>
</dbReference>
<feature type="transmembrane region" description="Helical" evidence="1">
    <location>
        <begin position="398"/>
        <end position="419"/>
    </location>
</feature>
<gene>
    <name evidence="3" type="ORF">LCGC14_1077860</name>
</gene>
<feature type="transmembrane region" description="Helical" evidence="1">
    <location>
        <begin position="12"/>
        <end position="38"/>
    </location>
</feature>
<name>A0A0F9QLZ8_9ZZZZ</name>
<keyword evidence="1" id="KW-0472">Membrane</keyword>
<feature type="transmembrane region" description="Helical" evidence="1">
    <location>
        <begin position="307"/>
        <end position="337"/>
    </location>
</feature>
<protein>
    <recommendedName>
        <fullName evidence="2">Major facilitator superfamily (MFS) profile domain-containing protein</fullName>
    </recommendedName>
</protein>
<feature type="transmembrane region" description="Helical" evidence="1">
    <location>
        <begin position="50"/>
        <end position="70"/>
    </location>
</feature>
<sequence length="432" mass="47130">MEETNTELKNSYLGIFSLNYFTQGINQSMFATIIPIYLLQLIGTVNAAEIASIMSIILLPFGVKFIYGILSDKIGFRKYGRRKPWIIVPSIAAGLIWILVPFIITPSNAMTLILLVGVIIVIGVAMGDTAIDGLILDLYPSSALGRVQGICWGFRSVGIIAGGPLLVVLILLTGGIIEYTFIGLGIIMIIFSFFTLFVKESEKSIEVNVIASLKKIFGKIKNWKVFIYSLFNAIVDGVIFLFISLFILIRWGLVASTGSTIDLIGDPNQQNLYAPNAFIALIIGLGVISGAIIGGRFSDLKSRKSSVYLSLMLTTVSLILFLIPAPWFILIIFAFIIGSSAGWRNSAFSAVIGSIAKSFPEMDSTYYATCNSFTNIGSVIGLELTSLLFTTLVGVPTFAIYAIIFVFMAILVNVGLIPFKMIDSNEYELDKE</sequence>
<dbReference type="InterPro" id="IPR011701">
    <property type="entry name" value="MFS"/>
</dbReference>